<dbReference type="InterPro" id="IPR051397">
    <property type="entry name" value="Zn-ADH-like_protein"/>
</dbReference>
<dbReference type="GO" id="GO:0016491">
    <property type="term" value="F:oxidoreductase activity"/>
    <property type="evidence" value="ECO:0007669"/>
    <property type="project" value="InterPro"/>
</dbReference>
<dbReference type="EMBL" id="FQZK01000006">
    <property type="protein sequence ID" value="SHJ46650.1"/>
    <property type="molecule type" value="Genomic_DNA"/>
</dbReference>
<dbReference type="SUPFAM" id="SSF51735">
    <property type="entry name" value="NAD(P)-binding Rossmann-fold domains"/>
    <property type="match status" value="1"/>
</dbReference>
<proteinExistence type="predicted"/>
<dbReference type="OrthoDB" id="3813297at2"/>
<keyword evidence="3" id="KW-1185">Reference proteome</keyword>
<dbReference type="InterPro" id="IPR036291">
    <property type="entry name" value="NAD(P)-bd_dom_sf"/>
</dbReference>
<evidence type="ECO:0000259" key="1">
    <source>
        <dbReference type="SMART" id="SM00829"/>
    </source>
</evidence>
<organism evidence="2 3">
    <name type="scientific">Nocardiopsis flavescens</name>
    <dbReference type="NCBI Taxonomy" id="758803"/>
    <lineage>
        <taxon>Bacteria</taxon>
        <taxon>Bacillati</taxon>
        <taxon>Actinomycetota</taxon>
        <taxon>Actinomycetes</taxon>
        <taxon>Streptosporangiales</taxon>
        <taxon>Nocardiopsidaceae</taxon>
        <taxon>Nocardiopsis</taxon>
    </lineage>
</organism>
<protein>
    <submittedName>
        <fullName evidence="2">NADPH:quinone reductase</fullName>
    </submittedName>
</protein>
<dbReference type="SMART" id="SM00829">
    <property type="entry name" value="PKS_ER"/>
    <property type="match status" value="1"/>
</dbReference>
<dbReference type="InterPro" id="IPR011032">
    <property type="entry name" value="GroES-like_sf"/>
</dbReference>
<evidence type="ECO:0000313" key="2">
    <source>
        <dbReference type="EMBL" id="SHJ46650.1"/>
    </source>
</evidence>
<dbReference type="Gene3D" id="3.40.50.720">
    <property type="entry name" value="NAD(P)-binding Rossmann-like Domain"/>
    <property type="match status" value="1"/>
</dbReference>
<dbReference type="InterPro" id="IPR013154">
    <property type="entry name" value="ADH-like_N"/>
</dbReference>
<dbReference type="RefSeq" id="WP_073379418.1">
    <property type="nucleotide sequence ID" value="NZ_FQZK01000006.1"/>
</dbReference>
<dbReference type="PANTHER" id="PTHR43677">
    <property type="entry name" value="SHORT-CHAIN DEHYDROGENASE/REDUCTASE"/>
    <property type="match status" value="1"/>
</dbReference>
<dbReference type="STRING" id="758803.SAMN05421803_106155"/>
<dbReference type="SUPFAM" id="SSF50129">
    <property type="entry name" value="GroES-like"/>
    <property type="match status" value="1"/>
</dbReference>
<evidence type="ECO:0000313" key="3">
    <source>
        <dbReference type="Proteomes" id="UP000184452"/>
    </source>
</evidence>
<dbReference type="InterPro" id="IPR020843">
    <property type="entry name" value="ER"/>
</dbReference>
<dbReference type="Pfam" id="PF13602">
    <property type="entry name" value="ADH_zinc_N_2"/>
    <property type="match status" value="1"/>
</dbReference>
<dbReference type="Gene3D" id="3.90.180.10">
    <property type="entry name" value="Medium-chain alcohol dehydrogenases, catalytic domain"/>
    <property type="match status" value="1"/>
</dbReference>
<name>A0A1M6JIZ9_9ACTN</name>
<accession>A0A1M6JIZ9</accession>
<feature type="domain" description="Enoyl reductase (ER)" evidence="1">
    <location>
        <begin position="9"/>
        <end position="304"/>
    </location>
</feature>
<dbReference type="Proteomes" id="UP000184452">
    <property type="component" value="Unassembled WGS sequence"/>
</dbReference>
<dbReference type="AlphaFoldDB" id="A0A1M6JIZ9"/>
<dbReference type="Pfam" id="PF08240">
    <property type="entry name" value="ADH_N"/>
    <property type="match status" value="1"/>
</dbReference>
<dbReference type="PANTHER" id="PTHR43677:SF4">
    <property type="entry name" value="QUINONE OXIDOREDUCTASE-LIKE PROTEIN 2"/>
    <property type="match status" value="1"/>
</dbReference>
<sequence>MRALTVDHSVPSRLRFTEVPDPVPAAHEVLVEVAAASVNPGEVQGLLPHAPDGAVPGWEAAGVVRRAAADGSGPPVGTRVATVGPGGAWAGLRAVPAALAGVVPDGADLVAAATLPVAAGSALRALRDLGPLLGRRVLVTGATGAVGRFAVQLGAMAGADVVASVRRPGREGELARLGAREVLTGGPPFATAPVHGVVETVGGEQLAAAFALLAADGTLVSVGRASGADTVLGPAVLTGDAGAHGRSIRTFYLADGRPGLDADLGWLAARLADGRLEAAVDRTAPFAEAPALLAGPLPPGKLVLTPQG</sequence>
<gene>
    <name evidence="2" type="ORF">SAMN05421803_106155</name>
</gene>
<reference evidence="2 3" key="1">
    <citation type="submission" date="2016-11" db="EMBL/GenBank/DDBJ databases">
        <authorList>
            <person name="Jaros S."/>
            <person name="Januszkiewicz K."/>
            <person name="Wedrychowicz H."/>
        </authorList>
    </citation>
    <scope>NUCLEOTIDE SEQUENCE [LARGE SCALE GENOMIC DNA]</scope>
    <source>
        <strain evidence="2 3">CGMCC 4.5723</strain>
    </source>
</reference>